<feature type="compositionally biased region" description="Basic and acidic residues" evidence="1">
    <location>
        <begin position="34"/>
        <end position="48"/>
    </location>
</feature>
<keyword evidence="3" id="KW-1185">Reference proteome</keyword>
<evidence type="ECO:0000313" key="2">
    <source>
        <dbReference type="EMBL" id="MFK4446351.1"/>
    </source>
</evidence>
<gene>
    <name evidence="2" type="ORF">ABH943_006383</name>
</gene>
<dbReference type="Gene3D" id="2.40.400.10">
    <property type="entry name" value="Acetoacetate decarboxylase-like"/>
    <property type="match status" value="1"/>
</dbReference>
<evidence type="ECO:0000256" key="1">
    <source>
        <dbReference type="SAM" id="MobiDB-lite"/>
    </source>
</evidence>
<reference evidence="2 3" key="2">
    <citation type="submission" date="2024-11" db="EMBL/GenBank/DDBJ databases">
        <title>Using genomics to understand microbial adaptation to soil warming.</title>
        <authorList>
            <person name="Deangelis K.M. PhD."/>
        </authorList>
    </citation>
    <scope>NUCLEOTIDE SEQUENCE [LARGE SCALE GENOMIC DNA]</scope>
    <source>
        <strain evidence="2 3">GAS97</strain>
    </source>
</reference>
<organism evidence="2 3">
    <name type="scientific">Caballeronia udeis</name>
    <dbReference type="NCBI Taxonomy" id="1232866"/>
    <lineage>
        <taxon>Bacteria</taxon>
        <taxon>Pseudomonadati</taxon>
        <taxon>Pseudomonadota</taxon>
        <taxon>Betaproteobacteria</taxon>
        <taxon>Burkholderiales</taxon>
        <taxon>Burkholderiaceae</taxon>
        <taxon>Caballeronia</taxon>
    </lineage>
</organism>
<reference evidence="2 3" key="1">
    <citation type="submission" date="2024-10" db="EMBL/GenBank/DDBJ databases">
        <authorList>
            <person name="Deangelis K."/>
            <person name="Huntemann M."/>
            <person name="Clum A."/>
            <person name="Wang J."/>
            <person name="Palaniappan K."/>
            <person name="Ritter S."/>
            <person name="Chen I.-M."/>
            <person name="Stamatis D."/>
            <person name="Reddy T."/>
            <person name="O'Malley R."/>
            <person name="Daum C."/>
            <person name="Ng V."/>
            <person name="Ivanova N."/>
            <person name="Kyrpides N."/>
            <person name="Woyke T."/>
        </authorList>
    </citation>
    <scope>NUCLEOTIDE SEQUENCE [LARGE SCALE GENOMIC DNA]</scope>
    <source>
        <strain evidence="2 3">GAS97</strain>
    </source>
</reference>
<comment type="caution">
    <text evidence="2">The sequence shown here is derived from an EMBL/GenBank/DDBJ whole genome shotgun (WGS) entry which is preliminary data.</text>
</comment>
<sequence>MDAALSPLCEGRFVRVMDGFIPAIPICNRANPKARADEPRHHDRRQTEDDGQPAINELVLSITDDLKVVDAWTGEGTVTFPDSAINELSALAPVRNGADFRMGISYTVTDLQLLEDLTQRHAG</sequence>
<protein>
    <submittedName>
        <fullName evidence="2">Acetoacetate decarboxylase</fullName>
    </submittedName>
</protein>
<dbReference type="SUPFAM" id="SSF160104">
    <property type="entry name" value="Acetoacetate decarboxylase-like"/>
    <property type="match status" value="1"/>
</dbReference>
<evidence type="ECO:0000313" key="3">
    <source>
        <dbReference type="Proteomes" id="UP001620514"/>
    </source>
</evidence>
<proteinExistence type="predicted"/>
<dbReference type="Proteomes" id="UP001620514">
    <property type="component" value="Unassembled WGS sequence"/>
</dbReference>
<accession>A0ABW8MVA6</accession>
<name>A0ABW8MVA6_9BURK</name>
<dbReference type="EMBL" id="JBIYDN010000025">
    <property type="protein sequence ID" value="MFK4446351.1"/>
    <property type="molecule type" value="Genomic_DNA"/>
</dbReference>
<dbReference type="RefSeq" id="WP_404611334.1">
    <property type="nucleotide sequence ID" value="NZ_JBIYDN010000025.1"/>
</dbReference>
<feature type="region of interest" description="Disordered" evidence="1">
    <location>
        <begin position="31"/>
        <end position="54"/>
    </location>
</feature>
<dbReference type="InterPro" id="IPR023375">
    <property type="entry name" value="ADC_dom_sf"/>
</dbReference>